<keyword evidence="3" id="KW-0812">Transmembrane</keyword>
<evidence type="ECO:0000256" key="4">
    <source>
        <dbReference type="ARBA" id="ARBA00022801"/>
    </source>
</evidence>
<evidence type="ECO:0000256" key="10">
    <source>
        <dbReference type="ARBA" id="ARBA00023295"/>
    </source>
</evidence>
<keyword evidence="7" id="KW-1133">Transmembrane helix</keyword>
<dbReference type="InterPro" id="IPR004888">
    <property type="entry name" value="Glycoside_hydrolase_63"/>
</dbReference>
<dbReference type="GO" id="GO:0005789">
    <property type="term" value="C:endoplasmic reticulum membrane"/>
    <property type="evidence" value="ECO:0007669"/>
    <property type="project" value="UniProtKB-SubCell"/>
</dbReference>
<dbReference type="Gene3D" id="2.70.98.110">
    <property type="entry name" value="Glycosyl hydrolase family 63, N-terminal domain"/>
    <property type="match status" value="1"/>
</dbReference>
<evidence type="ECO:0000256" key="6">
    <source>
        <dbReference type="ARBA" id="ARBA00022968"/>
    </source>
</evidence>
<feature type="domain" description="Glycosyl hydrolase family 63 C-terminal" evidence="14">
    <location>
        <begin position="652"/>
        <end position="810"/>
    </location>
</feature>
<evidence type="ECO:0000256" key="8">
    <source>
        <dbReference type="ARBA" id="ARBA00023136"/>
    </source>
</evidence>
<dbReference type="PANTHER" id="PTHR10412:SF11">
    <property type="entry name" value="MANNOSYL-OLIGOSACCHARIDE GLUCOSIDASE"/>
    <property type="match status" value="1"/>
</dbReference>
<dbReference type="RefSeq" id="XP_009841610.1">
    <property type="nucleotide sequence ID" value="XM_009843308.1"/>
</dbReference>
<name>W4FQH6_APHAT</name>
<dbReference type="Gene3D" id="1.50.10.10">
    <property type="match status" value="1"/>
</dbReference>
<evidence type="ECO:0000256" key="2">
    <source>
        <dbReference type="ARBA" id="ARBA00010833"/>
    </source>
</evidence>
<comment type="function">
    <text evidence="12">Cleaves the distal alpha 1,2-linked glucose residue from the Glc(3)Man(9)GlcNAc(2) oligosaccharide precursor.</text>
</comment>
<dbReference type="GO" id="GO:0009311">
    <property type="term" value="P:oligosaccharide metabolic process"/>
    <property type="evidence" value="ECO:0007669"/>
    <property type="project" value="UniProtKB-UniRule"/>
</dbReference>
<reference evidence="16" key="1">
    <citation type="submission" date="2013-12" db="EMBL/GenBank/DDBJ databases">
        <title>The Genome Sequence of Aphanomyces astaci APO3.</title>
        <authorList>
            <consortium name="The Broad Institute Genomics Platform"/>
            <person name="Russ C."/>
            <person name="Tyler B."/>
            <person name="van West P."/>
            <person name="Dieguez-Uribeondo J."/>
            <person name="Young S.K."/>
            <person name="Zeng Q."/>
            <person name="Gargeya S."/>
            <person name="Fitzgerald M."/>
            <person name="Abouelleil A."/>
            <person name="Alvarado L."/>
            <person name="Chapman S.B."/>
            <person name="Gainer-Dewar J."/>
            <person name="Goldberg J."/>
            <person name="Griggs A."/>
            <person name="Gujja S."/>
            <person name="Hansen M."/>
            <person name="Howarth C."/>
            <person name="Imamovic A."/>
            <person name="Ireland A."/>
            <person name="Larimer J."/>
            <person name="McCowan C."/>
            <person name="Murphy C."/>
            <person name="Pearson M."/>
            <person name="Poon T.W."/>
            <person name="Priest M."/>
            <person name="Roberts A."/>
            <person name="Saif S."/>
            <person name="Shea T."/>
            <person name="Sykes S."/>
            <person name="Wortman J."/>
            <person name="Nusbaum C."/>
            <person name="Birren B."/>
        </authorList>
    </citation>
    <scope>NUCLEOTIDE SEQUENCE [LARGE SCALE GENOMIC DNA]</scope>
    <source>
        <strain evidence="16">APO3</strain>
    </source>
</reference>
<keyword evidence="10 12" id="KW-0326">Glycosidase</keyword>
<keyword evidence="8" id="KW-0472">Membrane</keyword>
<dbReference type="GO" id="GO:0006487">
    <property type="term" value="P:protein N-linked glycosylation"/>
    <property type="evidence" value="ECO:0007669"/>
    <property type="project" value="UniProtKB-UniRule"/>
</dbReference>
<feature type="signal peptide" evidence="13">
    <location>
        <begin position="1"/>
        <end position="19"/>
    </location>
</feature>
<dbReference type="AlphaFoldDB" id="W4FQH6"/>
<feature type="domain" description="Glycosyl hydrolase family 63 N-terminal" evidence="15">
    <location>
        <begin position="30"/>
        <end position="157"/>
    </location>
</feature>
<dbReference type="EC" id="3.2.1.106" evidence="11 12"/>
<evidence type="ECO:0000259" key="15">
    <source>
        <dbReference type="Pfam" id="PF16923"/>
    </source>
</evidence>
<dbReference type="InterPro" id="IPR031631">
    <property type="entry name" value="Glyco_hydro_63N"/>
</dbReference>
<gene>
    <name evidence="16" type="ORF">H257_15274</name>
</gene>
<dbReference type="GeneID" id="20817270"/>
<evidence type="ECO:0000256" key="7">
    <source>
        <dbReference type="ARBA" id="ARBA00022989"/>
    </source>
</evidence>
<dbReference type="SUPFAM" id="SSF48208">
    <property type="entry name" value="Six-hairpin glycosidases"/>
    <property type="match status" value="1"/>
</dbReference>
<evidence type="ECO:0000256" key="5">
    <source>
        <dbReference type="ARBA" id="ARBA00022824"/>
    </source>
</evidence>
<evidence type="ECO:0000256" key="13">
    <source>
        <dbReference type="SAM" id="SignalP"/>
    </source>
</evidence>
<organism evidence="16">
    <name type="scientific">Aphanomyces astaci</name>
    <name type="common">Crayfish plague agent</name>
    <dbReference type="NCBI Taxonomy" id="112090"/>
    <lineage>
        <taxon>Eukaryota</taxon>
        <taxon>Sar</taxon>
        <taxon>Stramenopiles</taxon>
        <taxon>Oomycota</taxon>
        <taxon>Saprolegniomycetes</taxon>
        <taxon>Saprolegniales</taxon>
        <taxon>Verrucalvaceae</taxon>
        <taxon>Aphanomyces</taxon>
    </lineage>
</organism>
<accession>W4FQH6</accession>
<evidence type="ECO:0000313" key="16">
    <source>
        <dbReference type="EMBL" id="ETV68933.1"/>
    </source>
</evidence>
<sequence length="812" mass="90778">MHVALAAAVLLTGYTCAHAVDETSDVDDALRWGTYHSGHYFGIRSRTSPFHVSAGLLWSTSKEPKLRHECLESDHLEQYGWLEHDGRTFGSQTIRDQHNNLLLDTTFLKPPTSPTTFATRSWAARVAVTPLRADVALPDTASLFFYLDLGCEDDSLTHACRRDTQQGASWSVQPPTTCRQPPPNGQSCIELEIVSAHANPIFAFHARFQVHFRGAPQDLSVQYQGESSWSVVNIRKTLLDLTNSYPDNAPTITRLTNILAPSSTLALVQLTFSPSIVNDLTLHLLYDEAADEVLSTTPVVVMDGMLPSFHLAFQAKFHAAFPHISPEFEPLGQAALSNLIGGIGYFYGSTILQQADGQATQTNPARSLLSAVPSRSFFPRGFLWDEGFHLLGIIPFDTQVAVQVVDAWLDLMDDDGYISREQIRGSLAEARVPAEFITQFPTHANPPSLLLAVEKLLPHLSQSAVLHRWWPQLRKWFAWFQRTQAGEEPHTFRWRGRDVHDGKLMPNTLSSGLDDYPRASHPSADERHVDLAAWMIKGSAILAKVALAVGDTVEARTFSELSQAYLDTMNHLHWDPATSLYYDYGLHSDDGLFEDHLVIRCQNPSTGDSIQTTANVQVLRKNRNDGCPRTHPHFQYPLGDGNGGLLGKQVFVPKTERLQFVRRVGYVSFFPLFLQILPLNSPKLAPLGTLVANELLSLHGLMSLSPQDLYFERPNAPGDAPYWRGPIWMNINYLALGSFQHYATHASDKSVREQYQSLYDTLRDRVVAAISHEYKATGYLYEQYNPHTGRGQRCHPFSGWTALVVNILAETY</sequence>
<dbReference type="VEuPathDB" id="FungiDB:H257_15274"/>
<proteinExistence type="inferred from homology"/>
<evidence type="ECO:0000256" key="11">
    <source>
        <dbReference type="ARBA" id="ARBA00038888"/>
    </source>
</evidence>
<dbReference type="OrthoDB" id="410058at2759"/>
<dbReference type="STRING" id="112090.W4FQH6"/>
<evidence type="ECO:0000259" key="14">
    <source>
        <dbReference type="Pfam" id="PF03200"/>
    </source>
</evidence>
<keyword evidence="13" id="KW-0732">Signal</keyword>
<protein>
    <recommendedName>
        <fullName evidence="11 12">Mannosyl-oligosaccharide glucosidase</fullName>
        <ecNumber evidence="11 12">3.2.1.106</ecNumber>
    </recommendedName>
</protein>
<dbReference type="InterPro" id="IPR031335">
    <property type="entry name" value="Glyco_hydro_63_C"/>
</dbReference>
<comment type="subcellular location">
    <subcellularLocation>
        <location evidence="1 12">Endoplasmic reticulum membrane</location>
        <topology evidence="1 12">Single-pass type II membrane protein</topology>
    </subcellularLocation>
</comment>
<evidence type="ECO:0000256" key="9">
    <source>
        <dbReference type="ARBA" id="ARBA00023180"/>
    </source>
</evidence>
<keyword evidence="5 12" id="KW-0256">Endoplasmic reticulum</keyword>
<dbReference type="PANTHER" id="PTHR10412">
    <property type="entry name" value="MANNOSYL-OLIGOSACCHARIDE GLUCOSIDASE"/>
    <property type="match status" value="1"/>
</dbReference>
<keyword evidence="9" id="KW-0325">Glycoprotein</keyword>
<dbReference type="InterPro" id="IPR008928">
    <property type="entry name" value="6-hairpin_glycosidase_sf"/>
</dbReference>
<dbReference type="Pfam" id="PF16923">
    <property type="entry name" value="Glyco_hydro_63N"/>
    <property type="match status" value="1"/>
</dbReference>
<keyword evidence="6" id="KW-0735">Signal-anchor</keyword>
<evidence type="ECO:0000256" key="1">
    <source>
        <dbReference type="ARBA" id="ARBA00004648"/>
    </source>
</evidence>
<feature type="chain" id="PRO_5004840512" description="Mannosyl-oligosaccharide glucosidase" evidence="13">
    <location>
        <begin position="20"/>
        <end position="812"/>
    </location>
</feature>
<keyword evidence="4 12" id="KW-0378">Hydrolase</keyword>
<comment type="catalytic activity">
    <reaction evidence="12">
        <text>N(4)-(alpha-D-Glc-(1-&gt;2)-alpha-D-Glc-(1-&gt;3)-alpha-D-Glc-(1-&gt;3)-alpha-D-Man-(1-&gt;2)-alpha-D-Man-(1-&gt;2)-alpha-D-Man-(1-&gt;3)-[alpha-D-Man-(1-&gt;2)-alpha-D-Man-(1-&gt;3)-[alpha-D-Man-(1-&gt;2)-alpha-D-Man-(1-&gt;6)]-alpha-D-Man-(1-&gt;6)]-beta-D-Man-(1-&gt;4)-beta-D-GlcNAc-(1-&gt;4)-beta-D-GlcNAc)-L-asparaginyl-[protein] + H2O = N(4)-(alpha-D-Glc-(1-&gt;3)-alpha-D-Glc-(1-&gt;3)-alpha-D-Man-(1-&gt;2)-alpha-D-Man-(1-&gt;2)-alpha-D-Man-(1-&gt;3)-[alpha-D-Man-(1-&gt;2)-alpha-D-Man-(1-&gt;3)-[alpha-D-Man-(1-&gt;2)-alpha-D-Man-(1-&gt;6)]-alpha-D-Man-(1-&gt;6)]-beta-D-Man-(1-&gt;4)-beta-D-GlcNAc-(1-&gt;4)-beta-D-GlcNAc)-L-asparaginyl-[protein] + beta-D-glucose</text>
        <dbReference type="Rhea" id="RHEA:55988"/>
        <dbReference type="Rhea" id="RHEA-COMP:12806"/>
        <dbReference type="Rhea" id="RHEA-COMP:14355"/>
        <dbReference type="ChEBI" id="CHEBI:15377"/>
        <dbReference type="ChEBI" id="CHEBI:15903"/>
        <dbReference type="ChEBI" id="CHEBI:59082"/>
        <dbReference type="ChEBI" id="CHEBI:132537"/>
        <dbReference type="EC" id="3.2.1.106"/>
    </reaction>
</comment>
<evidence type="ECO:0000256" key="3">
    <source>
        <dbReference type="ARBA" id="ARBA00022692"/>
    </source>
</evidence>
<feature type="domain" description="Glycosyl hydrolase family 63 C-terminal" evidence="14">
    <location>
        <begin position="309"/>
        <end position="594"/>
    </location>
</feature>
<evidence type="ECO:0000256" key="12">
    <source>
        <dbReference type="RuleBase" id="RU368089"/>
    </source>
</evidence>
<dbReference type="InterPro" id="IPR038518">
    <property type="entry name" value="Glyco_hydro_63N_sf"/>
</dbReference>
<dbReference type="Pfam" id="PF03200">
    <property type="entry name" value="Glyco_hydro_63"/>
    <property type="match status" value="2"/>
</dbReference>
<comment type="similarity">
    <text evidence="2 12">Belongs to the glycosyl hydrolase 63 family.</text>
</comment>
<dbReference type="EMBL" id="KI913181">
    <property type="protein sequence ID" value="ETV68933.1"/>
    <property type="molecule type" value="Genomic_DNA"/>
</dbReference>
<dbReference type="InterPro" id="IPR012341">
    <property type="entry name" value="6hp_glycosidase-like_sf"/>
</dbReference>
<dbReference type="GO" id="GO:0004573">
    <property type="term" value="F:Glc3Man9GlcNAc2 oligosaccharide glucosidase activity"/>
    <property type="evidence" value="ECO:0007669"/>
    <property type="project" value="UniProtKB-UniRule"/>
</dbReference>